<evidence type="ECO:0000313" key="1">
    <source>
        <dbReference type="EMBL" id="RDU66246.1"/>
    </source>
</evidence>
<organism evidence="1 2">
    <name type="scientific">Helicobacter didelphidarum</name>
    <dbReference type="NCBI Taxonomy" id="2040648"/>
    <lineage>
        <taxon>Bacteria</taxon>
        <taxon>Pseudomonadati</taxon>
        <taxon>Campylobacterota</taxon>
        <taxon>Epsilonproteobacteria</taxon>
        <taxon>Campylobacterales</taxon>
        <taxon>Helicobacteraceae</taxon>
        <taxon>Helicobacter</taxon>
    </lineage>
</organism>
<dbReference type="EMBL" id="NXLQ01000006">
    <property type="protein sequence ID" value="RDU66246.1"/>
    <property type="molecule type" value="Genomic_DNA"/>
</dbReference>
<name>A0A3D8IMW6_9HELI</name>
<accession>A0A3D8IMW6</accession>
<gene>
    <name evidence="1" type="ORF">CQA53_04345</name>
</gene>
<protein>
    <submittedName>
        <fullName evidence="1">Uncharacterized protein</fullName>
    </submittedName>
</protein>
<dbReference type="RefSeq" id="WP_115542806.1">
    <property type="nucleotide sequence ID" value="NZ_NXLQ01000006.1"/>
</dbReference>
<dbReference type="AlphaFoldDB" id="A0A3D8IMW6"/>
<keyword evidence="2" id="KW-1185">Reference proteome</keyword>
<dbReference type="OrthoDB" id="5333999at2"/>
<comment type="caution">
    <text evidence="1">The sequence shown here is derived from an EMBL/GenBank/DDBJ whole genome shotgun (WGS) entry which is preliminary data.</text>
</comment>
<reference evidence="1 2" key="1">
    <citation type="submission" date="2018-04" db="EMBL/GenBank/DDBJ databases">
        <title>Novel Campyloabacter and Helicobacter Species and Strains.</title>
        <authorList>
            <person name="Mannion A.J."/>
            <person name="Shen Z."/>
            <person name="Fox J.G."/>
        </authorList>
    </citation>
    <scope>NUCLEOTIDE SEQUENCE [LARGE SCALE GENOMIC DNA]</scope>
    <source>
        <strain evidence="1 2">MIT 17-337</strain>
    </source>
</reference>
<dbReference type="Proteomes" id="UP000256379">
    <property type="component" value="Unassembled WGS sequence"/>
</dbReference>
<proteinExistence type="predicted"/>
<sequence>MEHDLKPILTKHAKEVIQYLIGQNIHFSVQCQSSQVQFDPILPEEISKHFHPIIDFILAGFTFESIEIWEDEMSFEAGFGKDNFSSLVVIPFSSIIQISIPTNNNIMRDICVFMNTMNFLNLEIFDNLPSQLPDDFGVEEEDELMESSKRAILSNPENKFH</sequence>
<evidence type="ECO:0000313" key="2">
    <source>
        <dbReference type="Proteomes" id="UP000256379"/>
    </source>
</evidence>